<dbReference type="Proteomes" id="UP000054485">
    <property type="component" value="Unassembled WGS sequence"/>
</dbReference>
<dbReference type="InParanoid" id="A0A0D0A5F1"/>
<proteinExistence type="predicted"/>
<dbReference type="AlphaFoldDB" id="A0A0D0A5F1"/>
<evidence type="ECO:0000313" key="1">
    <source>
        <dbReference type="EMBL" id="KIK33414.1"/>
    </source>
</evidence>
<gene>
    <name evidence="1" type="ORF">CY34DRAFT_711853</name>
</gene>
<evidence type="ECO:0000313" key="2">
    <source>
        <dbReference type="Proteomes" id="UP000054485"/>
    </source>
</evidence>
<dbReference type="EMBL" id="KN835948">
    <property type="protein sequence ID" value="KIK33414.1"/>
    <property type="molecule type" value="Genomic_DNA"/>
</dbReference>
<organism evidence="1 2">
    <name type="scientific">Suillus luteus UH-Slu-Lm8-n1</name>
    <dbReference type="NCBI Taxonomy" id="930992"/>
    <lineage>
        <taxon>Eukaryota</taxon>
        <taxon>Fungi</taxon>
        <taxon>Dikarya</taxon>
        <taxon>Basidiomycota</taxon>
        <taxon>Agaricomycotina</taxon>
        <taxon>Agaricomycetes</taxon>
        <taxon>Agaricomycetidae</taxon>
        <taxon>Boletales</taxon>
        <taxon>Suillineae</taxon>
        <taxon>Suillaceae</taxon>
        <taxon>Suillus</taxon>
    </lineage>
</organism>
<reference evidence="2" key="2">
    <citation type="submission" date="2015-01" db="EMBL/GenBank/DDBJ databases">
        <title>Evolutionary Origins and Diversification of the Mycorrhizal Mutualists.</title>
        <authorList>
            <consortium name="DOE Joint Genome Institute"/>
            <consortium name="Mycorrhizal Genomics Consortium"/>
            <person name="Kohler A."/>
            <person name="Kuo A."/>
            <person name="Nagy L.G."/>
            <person name="Floudas D."/>
            <person name="Copeland A."/>
            <person name="Barry K.W."/>
            <person name="Cichocki N."/>
            <person name="Veneault-Fourrey C."/>
            <person name="LaButti K."/>
            <person name="Lindquist E.A."/>
            <person name="Lipzen A."/>
            <person name="Lundell T."/>
            <person name="Morin E."/>
            <person name="Murat C."/>
            <person name="Riley R."/>
            <person name="Ohm R."/>
            <person name="Sun H."/>
            <person name="Tunlid A."/>
            <person name="Henrissat B."/>
            <person name="Grigoriev I.V."/>
            <person name="Hibbett D.S."/>
            <person name="Martin F."/>
        </authorList>
    </citation>
    <scope>NUCLEOTIDE SEQUENCE [LARGE SCALE GENOMIC DNA]</scope>
    <source>
        <strain evidence="2">UH-Slu-Lm8-n1</strain>
    </source>
</reference>
<dbReference type="HOGENOM" id="CLU_1846434_0_0_1"/>
<reference evidence="1 2" key="1">
    <citation type="submission" date="2014-04" db="EMBL/GenBank/DDBJ databases">
        <authorList>
            <consortium name="DOE Joint Genome Institute"/>
            <person name="Kuo A."/>
            <person name="Ruytinx J."/>
            <person name="Rineau F."/>
            <person name="Colpaert J."/>
            <person name="Kohler A."/>
            <person name="Nagy L.G."/>
            <person name="Floudas D."/>
            <person name="Copeland A."/>
            <person name="Barry K.W."/>
            <person name="Cichocki N."/>
            <person name="Veneault-Fourrey C."/>
            <person name="LaButti K."/>
            <person name="Lindquist E.A."/>
            <person name="Lipzen A."/>
            <person name="Lundell T."/>
            <person name="Morin E."/>
            <person name="Murat C."/>
            <person name="Sun H."/>
            <person name="Tunlid A."/>
            <person name="Henrissat B."/>
            <person name="Grigoriev I.V."/>
            <person name="Hibbett D.S."/>
            <person name="Martin F."/>
            <person name="Nordberg H.P."/>
            <person name="Cantor M.N."/>
            <person name="Hua S.X."/>
        </authorList>
    </citation>
    <scope>NUCLEOTIDE SEQUENCE [LARGE SCALE GENOMIC DNA]</scope>
    <source>
        <strain evidence="1 2">UH-Slu-Lm8-n1</strain>
    </source>
</reference>
<protein>
    <submittedName>
        <fullName evidence="1">Uncharacterized protein</fullName>
    </submittedName>
</protein>
<keyword evidence="2" id="KW-1185">Reference proteome</keyword>
<accession>A0A0D0A5F1</accession>
<name>A0A0D0A5F1_9AGAM</name>
<sequence>MRKMPTRICKLHNDQWLVTNVKCFKVLYSITSKSESLVLATGSSTCWIYPPSLRLHETGARKIKVSFHFNLPGRDNGRLQDRLDESQLVGMNVVRPITRRQRALELQALSLYWRPSLSQADRYDDIETEDRRWFMLEIQ</sequence>